<feature type="domain" description="AB hydrolase-1" evidence="1">
    <location>
        <begin position="38"/>
        <end position="259"/>
    </location>
</feature>
<dbReference type="GO" id="GO:0016020">
    <property type="term" value="C:membrane"/>
    <property type="evidence" value="ECO:0007669"/>
    <property type="project" value="TreeGrafter"/>
</dbReference>
<dbReference type="InterPro" id="IPR000073">
    <property type="entry name" value="AB_hydrolase_1"/>
</dbReference>
<dbReference type="GeneID" id="301305295"/>
<evidence type="ECO:0000313" key="2">
    <source>
        <dbReference type="EMBL" id="KIR66325.1"/>
    </source>
</evidence>
<dbReference type="PRINTS" id="PR00111">
    <property type="entry name" value="ABHYDROLASE"/>
</dbReference>
<dbReference type="GO" id="GO:0003824">
    <property type="term" value="F:catalytic activity"/>
    <property type="evidence" value="ECO:0007669"/>
    <property type="project" value="UniProtKB-ARBA"/>
</dbReference>
<dbReference type="InterPro" id="IPR050266">
    <property type="entry name" value="AB_hydrolase_sf"/>
</dbReference>
<accession>A0A0D0XA84</accession>
<gene>
    <name evidence="2" type="ORF">TK50_14395</name>
</gene>
<evidence type="ECO:0000259" key="1">
    <source>
        <dbReference type="Pfam" id="PF12697"/>
    </source>
</evidence>
<evidence type="ECO:0000313" key="3">
    <source>
        <dbReference type="Proteomes" id="UP000032254"/>
    </source>
</evidence>
<dbReference type="AlphaFoldDB" id="A0A0D0XA84"/>
<dbReference type="PANTHER" id="PTHR43798:SF33">
    <property type="entry name" value="HYDROLASE, PUTATIVE (AFU_ORTHOLOGUE AFUA_2G14860)-RELATED"/>
    <property type="match status" value="1"/>
</dbReference>
<comment type="caution">
    <text evidence="2">The sequence shown here is derived from an EMBL/GenBank/DDBJ whole genome shotgun (WGS) entry which is preliminary data.</text>
</comment>
<dbReference type="SUPFAM" id="SSF53474">
    <property type="entry name" value="alpha/beta-Hydrolases"/>
    <property type="match status" value="1"/>
</dbReference>
<dbReference type="PATRIC" id="fig|47853.6.peg.3038"/>
<protein>
    <recommendedName>
        <fullName evidence="1">AB hydrolase-1 domain-containing protein</fullName>
    </recommendedName>
</protein>
<dbReference type="InterPro" id="IPR029058">
    <property type="entry name" value="AB_hydrolase_fold"/>
</dbReference>
<dbReference type="EMBL" id="JXSX01000001">
    <property type="protein sequence ID" value="KIR66325.1"/>
    <property type="molecule type" value="Genomic_DNA"/>
</dbReference>
<dbReference type="Proteomes" id="UP000032254">
    <property type="component" value="Unassembled WGS sequence"/>
</dbReference>
<proteinExistence type="predicted"/>
<keyword evidence="3" id="KW-1185">Reference proteome</keyword>
<dbReference type="Gene3D" id="3.40.50.1820">
    <property type="entry name" value="alpha/beta hydrolase"/>
    <property type="match status" value="1"/>
</dbReference>
<dbReference type="PANTHER" id="PTHR43798">
    <property type="entry name" value="MONOACYLGLYCEROL LIPASE"/>
    <property type="match status" value="1"/>
</dbReference>
<dbReference type="Pfam" id="PF12697">
    <property type="entry name" value="Abhydrolase_6"/>
    <property type="match status" value="1"/>
</dbReference>
<dbReference type="RefSeq" id="WP_043963217.1">
    <property type="nucleotide sequence ID" value="NZ_JXSX01000001.1"/>
</dbReference>
<name>A0A0D0XA84_9ACTN</name>
<sequence length="271" mass="29692">MVVPTHRRLRLPPPVRPDLIDVHGTPVAVRRRGAGPALLFLHGAGLAGRWLRFHELLARRADVVAPDQLGCGDTPMPDWLHGFDDLVTHYDDLRRTLGLHRPFDLVGYSFGGWVAAEFAVTYPHLVRALVLIAPVGLAPPDGPPVAVDPFAATDRELIELTMNDLPAVGALPHAARRRGLHADQAAYARLSWRRPYSRRLPRLLRRVTAPALVVVGGADRYVPVEVPRRYHRLLPDSRLAVVEAAGHALVVERPDAVADLVGGFLDGIGSR</sequence>
<organism evidence="2 3">
    <name type="scientific">Micromonospora haikouensis</name>
    <dbReference type="NCBI Taxonomy" id="686309"/>
    <lineage>
        <taxon>Bacteria</taxon>
        <taxon>Bacillati</taxon>
        <taxon>Actinomycetota</taxon>
        <taxon>Actinomycetes</taxon>
        <taxon>Micromonosporales</taxon>
        <taxon>Micromonosporaceae</taxon>
        <taxon>Micromonospora</taxon>
    </lineage>
</organism>
<dbReference type="OrthoDB" id="5902829at2"/>
<reference evidence="2 3" key="1">
    <citation type="submission" date="2015-01" db="EMBL/GenBank/DDBJ databases">
        <title>Sequencing and annotation of Micromonospora carbonacea strain JXNU-1 genome.</title>
        <authorList>
            <person name="Long Z."/>
            <person name="Huang Y."/>
            <person name="Jiang Y."/>
        </authorList>
    </citation>
    <scope>NUCLEOTIDE SEQUENCE [LARGE SCALE GENOMIC DNA]</scope>
    <source>
        <strain evidence="2 3">JXNU-1</strain>
    </source>
</reference>